<dbReference type="AlphaFoldDB" id="A0A4C1TQS3"/>
<keyword evidence="2" id="KW-1185">Reference proteome</keyword>
<evidence type="ECO:0000313" key="2">
    <source>
        <dbReference type="Proteomes" id="UP000299102"/>
    </source>
</evidence>
<protein>
    <submittedName>
        <fullName evidence="1">Uncharacterized protein</fullName>
    </submittedName>
</protein>
<organism evidence="1 2">
    <name type="scientific">Eumeta variegata</name>
    <name type="common">Bagworm moth</name>
    <name type="synonym">Eumeta japonica</name>
    <dbReference type="NCBI Taxonomy" id="151549"/>
    <lineage>
        <taxon>Eukaryota</taxon>
        <taxon>Metazoa</taxon>
        <taxon>Ecdysozoa</taxon>
        <taxon>Arthropoda</taxon>
        <taxon>Hexapoda</taxon>
        <taxon>Insecta</taxon>
        <taxon>Pterygota</taxon>
        <taxon>Neoptera</taxon>
        <taxon>Endopterygota</taxon>
        <taxon>Lepidoptera</taxon>
        <taxon>Glossata</taxon>
        <taxon>Ditrysia</taxon>
        <taxon>Tineoidea</taxon>
        <taxon>Psychidae</taxon>
        <taxon>Oiketicinae</taxon>
        <taxon>Eumeta</taxon>
    </lineage>
</organism>
<name>A0A4C1TQS3_EUMVA</name>
<proteinExistence type="predicted"/>
<comment type="caution">
    <text evidence="1">The sequence shown here is derived from an EMBL/GenBank/DDBJ whole genome shotgun (WGS) entry which is preliminary data.</text>
</comment>
<gene>
    <name evidence="1" type="ORF">EVAR_93676_1</name>
</gene>
<evidence type="ECO:0000313" key="1">
    <source>
        <dbReference type="EMBL" id="GBP16308.1"/>
    </source>
</evidence>
<sequence>MAFVRICFSSSRFVIAVAYPRTVFFTLSRLNFKTSSRWPSAGWELLPPGVTDAMTSSATKGLTCSPGNGPNGLIPTKVEPNLKTHEYKTNPVLYDSEATLLTVEPSPLLFGSYEH</sequence>
<reference evidence="1 2" key="1">
    <citation type="journal article" date="2019" name="Commun. Biol.">
        <title>The bagworm genome reveals a unique fibroin gene that provides high tensile strength.</title>
        <authorList>
            <person name="Kono N."/>
            <person name="Nakamura H."/>
            <person name="Ohtoshi R."/>
            <person name="Tomita M."/>
            <person name="Numata K."/>
            <person name="Arakawa K."/>
        </authorList>
    </citation>
    <scope>NUCLEOTIDE SEQUENCE [LARGE SCALE GENOMIC DNA]</scope>
</reference>
<accession>A0A4C1TQS3</accession>
<dbReference type="Proteomes" id="UP000299102">
    <property type="component" value="Unassembled WGS sequence"/>
</dbReference>
<dbReference type="EMBL" id="BGZK01000078">
    <property type="protein sequence ID" value="GBP16308.1"/>
    <property type="molecule type" value="Genomic_DNA"/>
</dbReference>